<reference evidence="1 2" key="1">
    <citation type="submission" date="2023-03" db="EMBL/GenBank/DDBJ databases">
        <title>WGS of Gossypium arboreum.</title>
        <authorList>
            <person name="Yu D."/>
        </authorList>
    </citation>
    <scope>NUCLEOTIDE SEQUENCE [LARGE SCALE GENOMIC DNA]</scope>
    <source>
        <tissue evidence="1">Leaf</tissue>
    </source>
</reference>
<name>A0ABR0P0Q4_GOSAR</name>
<accession>A0ABR0P0Q4</accession>
<gene>
    <name evidence="1" type="ORF">PVK06_027577</name>
</gene>
<sequence length="145" mass="16285">MLSSMSLTVQNSIMERDLAGLSLDDEEDEILEVKLGHSDSFCQARMDLRVEIAKMGRDLTIKAKFKRAMLYKKWDFSIMHGTMDVDRDGKALILEEIDGKKRARRDMGKGGIEVDSGSQVIFDMRVLGHNSFVSIAAKGQVDQSQ</sequence>
<evidence type="ECO:0000313" key="2">
    <source>
        <dbReference type="Proteomes" id="UP001358586"/>
    </source>
</evidence>
<evidence type="ECO:0000313" key="1">
    <source>
        <dbReference type="EMBL" id="KAK5812162.1"/>
    </source>
</evidence>
<comment type="caution">
    <text evidence="1">The sequence shown here is derived from an EMBL/GenBank/DDBJ whole genome shotgun (WGS) entry which is preliminary data.</text>
</comment>
<organism evidence="1 2">
    <name type="scientific">Gossypium arboreum</name>
    <name type="common">Tree cotton</name>
    <name type="synonym">Gossypium nanking</name>
    <dbReference type="NCBI Taxonomy" id="29729"/>
    <lineage>
        <taxon>Eukaryota</taxon>
        <taxon>Viridiplantae</taxon>
        <taxon>Streptophyta</taxon>
        <taxon>Embryophyta</taxon>
        <taxon>Tracheophyta</taxon>
        <taxon>Spermatophyta</taxon>
        <taxon>Magnoliopsida</taxon>
        <taxon>eudicotyledons</taxon>
        <taxon>Gunneridae</taxon>
        <taxon>Pentapetalae</taxon>
        <taxon>rosids</taxon>
        <taxon>malvids</taxon>
        <taxon>Malvales</taxon>
        <taxon>Malvaceae</taxon>
        <taxon>Malvoideae</taxon>
        <taxon>Gossypium</taxon>
    </lineage>
</organism>
<keyword evidence="2" id="KW-1185">Reference proteome</keyword>
<proteinExistence type="predicted"/>
<protein>
    <submittedName>
        <fullName evidence="1">Uncharacterized protein</fullName>
    </submittedName>
</protein>
<dbReference type="Proteomes" id="UP001358586">
    <property type="component" value="Chromosome 8"/>
</dbReference>
<dbReference type="EMBL" id="JARKNE010000008">
    <property type="protein sequence ID" value="KAK5812162.1"/>
    <property type="molecule type" value="Genomic_DNA"/>
</dbReference>